<dbReference type="GO" id="GO:0009279">
    <property type="term" value="C:cell outer membrane"/>
    <property type="evidence" value="ECO:0007669"/>
    <property type="project" value="UniProtKB-SubCell"/>
</dbReference>
<keyword evidence="5 8" id="KW-0732">Signal</keyword>
<organism evidence="9 10">
    <name type="scientific">Avrilella dinanensis</name>
    <dbReference type="NCBI Taxonomy" id="2008672"/>
    <lineage>
        <taxon>Bacteria</taxon>
        <taxon>Pseudomonadati</taxon>
        <taxon>Bacteroidota</taxon>
        <taxon>Flavobacteriia</taxon>
        <taxon>Flavobacteriales</taxon>
        <taxon>Flavobacteriaceae</taxon>
        <taxon>Avrilella</taxon>
    </lineage>
</organism>
<proteinExistence type="inferred from homology"/>
<evidence type="ECO:0000313" key="10">
    <source>
        <dbReference type="Proteomes" id="UP000231960"/>
    </source>
</evidence>
<evidence type="ECO:0000256" key="6">
    <source>
        <dbReference type="ARBA" id="ARBA00023136"/>
    </source>
</evidence>
<evidence type="ECO:0000256" key="4">
    <source>
        <dbReference type="ARBA" id="ARBA00022692"/>
    </source>
</evidence>
<dbReference type="AlphaFoldDB" id="A0A2M9R2C0"/>
<keyword evidence="4" id="KW-0812">Transmembrane</keyword>
<dbReference type="OrthoDB" id="9922at2"/>
<evidence type="ECO:0000256" key="2">
    <source>
        <dbReference type="ARBA" id="ARBA00008163"/>
    </source>
</evidence>
<accession>A0A2M9R2C0</accession>
<reference evidence="9 10" key="1">
    <citation type="submission" date="2017-06" db="EMBL/GenBank/DDBJ databases">
        <title>Description of Avrilella dinanensis gen. nov. sp. nov.</title>
        <authorList>
            <person name="Leyer C."/>
            <person name="Sassi M."/>
            <person name="Minet J."/>
            <person name="Kayal S."/>
            <person name="Cattoir V."/>
        </authorList>
    </citation>
    <scope>NUCLEOTIDE SEQUENCE [LARGE SCALE GENOMIC DNA]</scope>
    <source>
        <strain evidence="9 10">UR159</strain>
    </source>
</reference>
<dbReference type="SUPFAM" id="SSF56935">
    <property type="entry name" value="Porins"/>
    <property type="match status" value="1"/>
</dbReference>
<keyword evidence="10" id="KW-1185">Reference proteome</keyword>
<dbReference type="Proteomes" id="UP000231960">
    <property type="component" value="Unassembled WGS sequence"/>
</dbReference>
<dbReference type="InterPro" id="IPR005017">
    <property type="entry name" value="OMPP1/FadL/TodX"/>
</dbReference>
<comment type="similarity">
    <text evidence="2">Belongs to the OmpP1/FadL family.</text>
</comment>
<dbReference type="PANTHER" id="PTHR35093:SF8">
    <property type="entry name" value="OUTER MEMBRANE PROTEIN NMB0088-RELATED"/>
    <property type="match status" value="1"/>
</dbReference>
<gene>
    <name evidence="9" type="ORF">CDL10_11075</name>
</gene>
<keyword evidence="3" id="KW-1134">Transmembrane beta strand</keyword>
<keyword evidence="7" id="KW-0998">Cell outer membrane</keyword>
<comment type="subcellular location">
    <subcellularLocation>
        <location evidence="1">Cell outer membrane</location>
        <topology evidence="1">Multi-pass membrane protein</topology>
    </subcellularLocation>
</comment>
<dbReference type="GO" id="GO:0015483">
    <property type="term" value="F:long-chain fatty acid transporting porin activity"/>
    <property type="evidence" value="ECO:0007669"/>
    <property type="project" value="TreeGrafter"/>
</dbReference>
<evidence type="ECO:0000256" key="7">
    <source>
        <dbReference type="ARBA" id="ARBA00023237"/>
    </source>
</evidence>
<protein>
    <submittedName>
        <fullName evidence="9">Transporter</fullName>
    </submittedName>
</protein>
<sequence length="414" mass="45764">MKKIIILSAAAMLAGSVYAGGYRISMQGQRQLAMGHTGVAVINGNAESIFFNPANGVFLENRFSFSAGASALFANTKFQNSTYNWTNSSENLGTPAYFYANYKISDRFAVGLAVYTPYGSAVDWDTDWQGSHLVNNIDLKAFFIQPTVSYMVNDYVSIGAGLIYVNGGVEFNRNLSRSMTDDQGNRSDVTLDAKGVTAWGYNVGLTARLDDYVTFGVNYRSHIDMEVENGEATFSDLPDFLKPTYEGTTFSASMPLPAELTFGFSYQINEQWLAAVEMNHTYWNKYESLDIEFSNGTSSVNPRRYKNSNTYRAGVQYTPSEKLSLRVGGYYDETPVRSGYFAPETPRNNSLAGTLGFTYNITPKLGVDVSALFIHFDEFEGHYDHYIEDGLPVSFGGTYRSAVGSVGLGLSYNF</sequence>
<feature type="chain" id="PRO_5014948714" evidence="8">
    <location>
        <begin position="20"/>
        <end position="414"/>
    </location>
</feature>
<evidence type="ECO:0000256" key="1">
    <source>
        <dbReference type="ARBA" id="ARBA00004571"/>
    </source>
</evidence>
<evidence type="ECO:0000256" key="8">
    <source>
        <dbReference type="SAM" id="SignalP"/>
    </source>
</evidence>
<evidence type="ECO:0000256" key="5">
    <source>
        <dbReference type="ARBA" id="ARBA00022729"/>
    </source>
</evidence>
<evidence type="ECO:0000313" key="9">
    <source>
        <dbReference type="EMBL" id="PJR03001.1"/>
    </source>
</evidence>
<feature type="signal peptide" evidence="8">
    <location>
        <begin position="1"/>
        <end position="19"/>
    </location>
</feature>
<dbReference type="PANTHER" id="PTHR35093">
    <property type="entry name" value="OUTER MEMBRANE PROTEIN NMB0088-RELATED"/>
    <property type="match status" value="1"/>
</dbReference>
<dbReference type="Pfam" id="PF03349">
    <property type="entry name" value="Toluene_X"/>
    <property type="match status" value="1"/>
</dbReference>
<keyword evidence="6" id="KW-0472">Membrane</keyword>
<dbReference type="RefSeq" id="WP_100678740.1">
    <property type="nucleotide sequence ID" value="NZ_NIPO01000003.1"/>
</dbReference>
<dbReference type="EMBL" id="NIPO01000003">
    <property type="protein sequence ID" value="PJR03001.1"/>
    <property type="molecule type" value="Genomic_DNA"/>
</dbReference>
<name>A0A2M9R2C0_9FLAO</name>
<comment type="caution">
    <text evidence="9">The sequence shown here is derived from an EMBL/GenBank/DDBJ whole genome shotgun (WGS) entry which is preliminary data.</text>
</comment>
<evidence type="ECO:0000256" key="3">
    <source>
        <dbReference type="ARBA" id="ARBA00022452"/>
    </source>
</evidence>
<dbReference type="Gene3D" id="2.40.160.60">
    <property type="entry name" value="Outer membrane protein transport protein (OMPP1/FadL/TodX)"/>
    <property type="match status" value="1"/>
</dbReference>